<reference evidence="2" key="1">
    <citation type="submission" date="2016-06" db="EMBL/GenBank/DDBJ databases">
        <title>Parallel loss of symbiosis genes in relatives of nitrogen-fixing non-legume Parasponia.</title>
        <authorList>
            <person name="Van Velzen R."/>
            <person name="Holmer R."/>
            <person name="Bu F."/>
            <person name="Rutten L."/>
            <person name="Van Zeijl A."/>
            <person name="Liu W."/>
            <person name="Santuari L."/>
            <person name="Cao Q."/>
            <person name="Sharma T."/>
            <person name="Shen D."/>
            <person name="Roswanjaya Y."/>
            <person name="Wardhani T."/>
            <person name="Kalhor M.S."/>
            <person name="Jansen J."/>
            <person name="Van den Hoogen J."/>
            <person name="Gungor B."/>
            <person name="Hartog M."/>
            <person name="Hontelez J."/>
            <person name="Verver J."/>
            <person name="Yang W.-C."/>
            <person name="Schijlen E."/>
            <person name="Repin R."/>
            <person name="Schilthuizen M."/>
            <person name="Schranz E."/>
            <person name="Heidstra R."/>
            <person name="Miyata K."/>
            <person name="Fedorova E."/>
            <person name="Kohlen W."/>
            <person name="Bisseling T."/>
            <person name="Smit S."/>
            <person name="Geurts R."/>
        </authorList>
    </citation>
    <scope>NUCLEOTIDE SEQUENCE [LARGE SCALE GENOMIC DNA]</scope>
    <source>
        <strain evidence="2">cv. WU1-14</strain>
    </source>
</reference>
<name>A0A2P5AC16_PARAD</name>
<evidence type="ECO:0000313" key="1">
    <source>
        <dbReference type="EMBL" id="PON34085.1"/>
    </source>
</evidence>
<proteinExistence type="predicted"/>
<dbReference type="EMBL" id="JXTB01000682">
    <property type="protein sequence ID" value="PON34085.1"/>
    <property type="molecule type" value="Genomic_DNA"/>
</dbReference>
<dbReference type="AlphaFoldDB" id="A0A2P5AC16"/>
<protein>
    <submittedName>
        <fullName evidence="1">Uncharacterized protein</fullName>
    </submittedName>
</protein>
<keyword evidence="2" id="KW-1185">Reference proteome</keyword>
<feature type="non-terminal residue" evidence="1">
    <location>
        <position position="1"/>
    </location>
</feature>
<sequence length="62" mass="7159">IKISTKSSLKNLAESMNKDLKSKDKVTNDVYLCVGPIPEPRTVRRVTRIARDPDIDMWVFRI</sequence>
<organism evidence="1 2">
    <name type="scientific">Parasponia andersonii</name>
    <name type="common">Sponia andersonii</name>
    <dbReference type="NCBI Taxonomy" id="3476"/>
    <lineage>
        <taxon>Eukaryota</taxon>
        <taxon>Viridiplantae</taxon>
        <taxon>Streptophyta</taxon>
        <taxon>Embryophyta</taxon>
        <taxon>Tracheophyta</taxon>
        <taxon>Spermatophyta</taxon>
        <taxon>Magnoliopsida</taxon>
        <taxon>eudicotyledons</taxon>
        <taxon>Gunneridae</taxon>
        <taxon>Pentapetalae</taxon>
        <taxon>rosids</taxon>
        <taxon>fabids</taxon>
        <taxon>Rosales</taxon>
        <taxon>Cannabaceae</taxon>
        <taxon>Parasponia</taxon>
    </lineage>
</organism>
<comment type="caution">
    <text evidence="1">The sequence shown here is derived from an EMBL/GenBank/DDBJ whole genome shotgun (WGS) entry which is preliminary data.</text>
</comment>
<dbReference type="Proteomes" id="UP000237105">
    <property type="component" value="Unassembled WGS sequence"/>
</dbReference>
<accession>A0A2P5AC16</accession>
<evidence type="ECO:0000313" key="2">
    <source>
        <dbReference type="Proteomes" id="UP000237105"/>
    </source>
</evidence>
<gene>
    <name evidence="1" type="ORF">PanWU01x14_347470</name>
</gene>